<dbReference type="GO" id="GO:0016020">
    <property type="term" value="C:membrane"/>
    <property type="evidence" value="ECO:0007669"/>
    <property type="project" value="UniProtKB-SubCell"/>
</dbReference>
<dbReference type="Proteomes" id="UP000009131">
    <property type="component" value="Unassembled WGS sequence"/>
</dbReference>
<dbReference type="InterPro" id="IPR050307">
    <property type="entry name" value="Sterol_Desaturase_Related"/>
</dbReference>
<evidence type="ECO:0000256" key="4">
    <source>
        <dbReference type="ARBA" id="ARBA00023136"/>
    </source>
</evidence>
<feature type="domain" description="Fatty acid hydroxylase" evidence="7">
    <location>
        <begin position="177"/>
        <end position="312"/>
    </location>
</feature>
<dbReference type="Pfam" id="PF04116">
    <property type="entry name" value="FA_hydroxylase"/>
    <property type="match status" value="1"/>
</dbReference>
<evidence type="ECO:0000256" key="3">
    <source>
        <dbReference type="ARBA" id="ARBA00022989"/>
    </source>
</evidence>
<dbReference type="InterPro" id="IPR006694">
    <property type="entry name" value="Fatty_acid_hydroxylase"/>
</dbReference>
<evidence type="ECO:0000259" key="7">
    <source>
        <dbReference type="Pfam" id="PF04116"/>
    </source>
</evidence>
<comment type="caution">
    <text evidence="8">The sequence shown here is derived from an EMBL/GenBank/DDBJ whole genome shotgun (WGS) entry which is preliminary data.</text>
</comment>
<dbReference type="PANTHER" id="PTHR11863">
    <property type="entry name" value="STEROL DESATURASE"/>
    <property type="match status" value="1"/>
</dbReference>
<evidence type="ECO:0000256" key="5">
    <source>
        <dbReference type="SAM" id="MobiDB-lite"/>
    </source>
</evidence>
<keyword evidence="2 6" id="KW-0812">Transmembrane</keyword>
<dbReference type="AlphaFoldDB" id="G7EAQ0"/>
<dbReference type="EMBL" id="BABT02000243">
    <property type="protein sequence ID" value="GAA99910.1"/>
    <property type="molecule type" value="Genomic_DNA"/>
</dbReference>
<keyword evidence="9" id="KW-1185">Reference proteome</keyword>
<evidence type="ECO:0000313" key="8">
    <source>
        <dbReference type="EMBL" id="GAA99910.1"/>
    </source>
</evidence>
<name>G7EAQ0_MIXOS</name>
<gene>
    <name evidence="8" type="primary">Mo06613</name>
    <name evidence="8" type="ORF">E5Q_06613</name>
</gene>
<feature type="transmembrane region" description="Helical" evidence="6">
    <location>
        <begin position="166"/>
        <end position="186"/>
    </location>
</feature>
<keyword evidence="4 6" id="KW-0472">Membrane</keyword>
<dbReference type="STRING" id="764103.G7EAQ0"/>
<evidence type="ECO:0000256" key="2">
    <source>
        <dbReference type="ARBA" id="ARBA00022692"/>
    </source>
</evidence>
<reference evidence="8 9" key="1">
    <citation type="journal article" date="2011" name="J. Gen. Appl. Microbiol.">
        <title>Draft genome sequencing of the enigmatic basidiomycete Mixia osmundae.</title>
        <authorList>
            <person name="Nishida H."/>
            <person name="Nagatsuka Y."/>
            <person name="Sugiyama J."/>
        </authorList>
    </citation>
    <scope>NUCLEOTIDE SEQUENCE [LARGE SCALE GENOMIC DNA]</scope>
    <source>
        <strain evidence="9">CBS 9802 / IAM 14324 / JCM 22182 / KY 12970</strain>
    </source>
</reference>
<dbReference type="HOGENOM" id="CLU_043293_1_1_1"/>
<dbReference type="GO" id="GO:0008610">
    <property type="term" value="P:lipid biosynthetic process"/>
    <property type="evidence" value="ECO:0007669"/>
    <property type="project" value="InterPro"/>
</dbReference>
<protein>
    <recommendedName>
        <fullName evidence="7">Fatty acid hydroxylase domain-containing protein</fullName>
    </recommendedName>
</protein>
<evidence type="ECO:0000313" key="9">
    <source>
        <dbReference type="Proteomes" id="UP000009131"/>
    </source>
</evidence>
<evidence type="ECO:0000256" key="6">
    <source>
        <dbReference type="SAM" id="Phobius"/>
    </source>
</evidence>
<dbReference type="OMA" id="FFIFWDR"/>
<feature type="region of interest" description="Disordered" evidence="5">
    <location>
        <begin position="331"/>
        <end position="363"/>
    </location>
</feature>
<dbReference type="GO" id="GO:0016491">
    <property type="term" value="F:oxidoreductase activity"/>
    <property type="evidence" value="ECO:0007669"/>
    <property type="project" value="InterPro"/>
</dbReference>
<feature type="transmembrane region" description="Helical" evidence="6">
    <location>
        <begin position="45"/>
        <end position="65"/>
    </location>
</feature>
<accession>G7EAQ0</accession>
<dbReference type="InParanoid" id="G7EAQ0"/>
<dbReference type="RefSeq" id="XP_014569470.1">
    <property type="nucleotide sequence ID" value="XM_014713984.1"/>
</dbReference>
<dbReference type="FunCoup" id="G7EAQ0">
    <property type="interactions" value="79"/>
</dbReference>
<keyword evidence="3 6" id="KW-1133">Transmembrane helix</keyword>
<evidence type="ECO:0000256" key="1">
    <source>
        <dbReference type="ARBA" id="ARBA00004370"/>
    </source>
</evidence>
<dbReference type="OrthoDB" id="408954at2759"/>
<dbReference type="GO" id="GO:0005506">
    <property type="term" value="F:iron ion binding"/>
    <property type="evidence" value="ECO:0007669"/>
    <property type="project" value="InterPro"/>
</dbReference>
<dbReference type="eggNOG" id="KOG0874">
    <property type="taxonomic scope" value="Eukaryota"/>
</dbReference>
<comment type="subcellular location">
    <subcellularLocation>
        <location evidence="1">Membrane</location>
    </subcellularLocation>
</comment>
<sequence>MFNSTVLSAWPTWSSHPYDMVRQPIQYPFYHIAKDSLVPGLPDNVLAVLGPFLIYWAVSGIFALIDHVQMPFFEQYRIHEPEEVKSRNRVTPGQVFRMVLLQQAVQTVLGLWWLDESDPAEQTFRDHAADMNGYARVIVRAAFVLLGPKTATRFLTTYGAELTSWAYWWGVPMLQFFCAAVVMDAWQYMLHRSFHQNKFLYKHVHSVHHRLYVPYAYGALYNHPLEGFLLDTIGAVLSESAARMSTRQAVLFFCISTAKTVDDHCGLKLPFDPLQRLFNNNSDYHDIHHQFFGISSNFAQPFFISWDVICGTRLTREAAAARRKPRTDLRDPLIKAGLETNGHGNLTEQASKEQAQLKQAKEE</sequence>
<proteinExistence type="predicted"/>
<organism evidence="8 9">
    <name type="scientific">Mixia osmundae (strain CBS 9802 / IAM 14324 / JCM 22182 / KY 12970)</name>
    <dbReference type="NCBI Taxonomy" id="764103"/>
    <lineage>
        <taxon>Eukaryota</taxon>
        <taxon>Fungi</taxon>
        <taxon>Dikarya</taxon>
        <taxon>Basidiomycota</taxon>
        <taxon>Pucciniomycotina</taxon>
        <taxon>Mixiomycetes</taxon>
        <taxon>Mixiales</taxon>
        <taxon>Mixiaceae</taxon>
        <taxon>Mixia</taxon>
    </lineage>
</organism>
<feature type="compositionally biased region" description="Polar residues" evidence="5">
    <location>
        <begin position="342"/>
        <end position="357"/>
    </location>
</feature>
<reference evidence="8 9" key="2">
    <citation type="journal article" date="2012" name="Open Biol.">
        <title>Characteristics of nucleosomes and linker DNA regions on the genome of the basidiomycete Mixia osmundae revealed by mono- and dinucleosome mapping.</title>
        <authorList>
            <person name="Nishida H."/>
            <person name="Kondo S."/>
            <person name="Matsumoto T."/>
            <person name="Suzuki Y."/>
            <person name="Yoshikawa H."/>
            <person name="Taylor T.D."/>
            <person name="Sugiyama J."/>
        </authorList>
    </citation>
    <scope>NUCLEOTIDE SEQUENCE [LARGE SCALE GENOMIC DNA]</scope>
    <source>
        <strain evidence="9">CBS 9802 / IAM 14324 / JCM 22182 / KY 12970</strain>
    </source>
</reference>